<keyword evidence="3" id="KW-1185">Reference proteome</keyword>
<dbReference type="RefSeq" id="WP_313794760.1">
    <property type="nucleotide sequence ID" value="NZ_CP102453.1"/>
</dbReference>
<accession>A0ABY5P9C0</accession>
<evidence type="ECO:0000313" key="3">
    <source>
        <dbReference type="Proteomes" id="UP001315967"/>
    </source>
</evidence>
<dbReference type="SUPFAM" id="SSF140931">
    <property type="entry name" value="Fic-like"/>
    <property type="match status" value="1"/>
</dbReference>
<name>A0ABY5P9C0_9LACT</name>
<evidence type="ECO:0000313" key="2">
    <source>
        <dbReference type="EMBL" id="UUX35269.1"/>
    </source>
</evidence>
<dbReference type="InterPro" id="IPR003812">
    <property type="entry name" value="Fido"/>
</dbReference>
<proteinExistence type="predicted"/>
<sequence>MHKRLRIISYEDYGNFDDIYLERFHSPSSYITELTMYLFSTKTEARITDKEFNIFFVTIADMLPLIEQIFINSKELVEIGDDLPVSAHSKIIMNLLISEIKSTNDIEGVKSTRKEINKAVMSDKKIRFSGIVNLYKAIIEGKIIKINTLNDFRAIFDELVLDEIDDTAKPDGELFRKEAVYITSDLGTKKIHQGEPTEDRIHQKLLILIEFMNLDDISFLFKAIITHYYFEYIHPFYDGNGRMGRFLLSIYLSRKLDVYTGLSVS</sequence>
<dbReference type="InterPro" id="IPR036597">
    <property type="entry name" value="Fido-like_dom_sf"/>
</dbReference>
<dbReference type="PANTHER" id="PTHR13504">
    <property type="entry name" value="FIDO DOMAIN-CONTAINING PROTEIN DDB_G0283145"/>
    <property type="match status" value="1"/>
</dbReference>
<dbReference type="PROSITE" id="PS51459">
    <property type="entry name" value="FIDO"/>
    <property type="match status" value="1"/>
</dbReference>
<reference evidence="2 3" key="1">
    <citation type="submission" date="2022-08" db="EMBL/GenBank/DDBJ databases">
        <title>Aerococcaceae sp. nov isolated from spoiled eye mask.</title>
        <authorList>
            <person name="Zhou G."/>
            <person name="Xie X.-B."/>
            <person name="Shi Q.-S."/>
            <person name="Wang Y.-S."/>
            <person name="Wen X."/>
            <person name="Peng H."/>
            <person name="Yang X.-J."/>
            <person name="Tao H.-B."/>
            <person name="Huang X.-M."/>
        </authorList>
    </citation>
    <scope>NUCLEOTIDE SEQUENCE [LARGE SCALE GENOMIC DNA]</scope>
    <source>
        <strain evidence="3">DM20194951</strain>
    </source>
</reference>
<dbReference type="InterPro" id="IPR040198">
    <property type="entry name" value="Fido_containing"/>
</dbReference>
<organism evidence="2 3">
    <name type="scientific">Fundicoccus culcitae</name>
    <dbReference type="NCBI Taxonomy" id="2969821"/>
    <lineage>
        <taxon>Bacteria</taxon>
        <taxon>Bacillati</taxon>
        <taxon>Bacillota</taxon>
        <taxon>Bacilli</taxon>
        <taxon>Lactobacillales</taxon>
        <taxon>Aerococcaceae</taxon>
        <taxon>Fundicoccus</taxon>
    </lineage>
</organism>
<protein>
    <submittedName>
        <fullName evidence="2">Fic family protein</fullName>
    </submittedName>
</protein>
<gene>
    <name evidence="2" type="ORF">NRE15_06395</name>
</gene>
<dbReference type="Proteomes" id="UP001315967">
    <property type="component" value="Chromosome"/>
</dbReference>
<feature type="domain" description="Fido" evidence="1">
    <location>
        <begin position="147"/>
        <end position="265"/>
    </location>
</feature>
<dbReference type="PANTHER" id="PTHR13504:SF40">
    <property type="entry name" value="FIDO DOMAIN-CONTAINING PROTEIN"/>
    <property type="match status" value="1"/>
</dbReference>
<dbReference type="Pfam" id="PF02661">
    <property type="entry name" value="Fic"/>
    <property type="match status" value="1"/>
</dbReference>
<dbReference type="EMBL" id="CP102453">
    <property type="protein sequence ID" value="UUX35269.1"/>
    <property type="molecule type" value="Genomic_DNA"/>
</dbReference>
<evidence type="ECO:0000259" key="1">
    <source>
        <dbReference type="PROSITE" id="PS51459"/>
    </source>
</evidence>
<dbReference type="Gene3D" id="1.10.3290.10">
    <property type="entry name" value="Fido-like domain"/>
    <property type="match status" value="1"/>
</dbReference>